<reference evidence="2" key="1">
    <citation type="submission" date="2020-07" db="EMBL/GenBank/DDBJ databases">
        <title>The High-quality genome of the commercially important snow crab, Chionoecetes opilio.</title>
        <authorList>
            <person name="Jeong J.-H."/>
            <person name="Ryu S."/>
        </authorList>
    </citation>
    <scope>NUCLEOTIDE SEQUENCE</scope>
    <source>
        <strain evidence="2">MADBK_172401_WGS</strain>
        <tissue evidence="2">Digestive gland</tissue>
    </source>
</reference>
<dbReference type="Proteomes" id="UP000770661">
    <property type="component" value="Unassembled WGS sequence"/>
</dbReference>
<dbReference type="AlphaFoldDB" id="A0A8J8WMR4"/>
<proteinExistence type="predicted"/>
<feature type="compositionally biased region" description="Low complexity" evidence="1">
    <location>
        <begin position="145"/>
        <end position="157"/>
    </location>
</feature>
<dbReference type="EMBL" id="JACEEZ010026049">
    <property type="protein sequence ID" value="KAG0695156.1"/>
    <property type="molecule type" value="Genomic_DNA"/>
</dbReference>
<organism evidence="2 3">
    <name type="scientific">Chionoecetes opilio</name>
    <name type="common">Atlantic snow crab</name>
    <name type="synonym">Cancer opilio</name>
    <dbReference type="NCBI Taxonomy" id="41210"/>
    <lineage>
        <taxon>Eukaryota</taxon>
        <taxon>Metazoa</taxon>
        <taxon>Ecdysozoa</taxon>
        <taxon>Arthropoda</taxon>
        <taxon>Crustacea</taxon>
        <taxon>Multicrustacea</taxon>
        <taxon>Malacostraca</taxon>
        <taxon>Eumalacostraca</taxon>
        <taxon>Eucarida</taxon>
        <taxon>Decapoda</taxon>
        <taxon>Pleocyemata</taxon>
        <taxon>Brachyura</taxon>
        <taxon>Eubrachyura</taxon>
        <taxon>Majoidea</taxon>
        <taxon>Majidae</taxon>
        <taxon>Chionoecetes</taxon>
    </lineage>
</organism>
<sequence>MKWPQKAWAGKELNPGKILVKYSLQVKLQTLLRLKVHHRQRGRAPTLLTRSRMRPKPQKGPKVDLLVRTGQVRTLRMCPPSLMASQSGTTAGSPTISCTRARKQPGIPLFTAPAINQRPGQAYVFFPEFSTQTLEPPKDREAGDRGAAQGGAAAKRGYPGWAHQGETMPVSEFPFRGGTSSRSTPPKSGEGFTGMVSAWTGNLQTGTPTSSGCGFQLRIFKPASQAHFVVQNVTRRRFCGDINLPQKFIKAESLL</sequence>
<feature type="region of interest" description="Disordered" evidence="1">
    <location>
        <begin position="42"/>
        <end position="62"/>
    </location>
</feature>
<accession>A0A8J8WMR4</accession>
<evidence type="ECO:0000313" key="3">
    <source>
        <dbReference type="Proteomes" id="UP000770661"/>
    </source>
</evidence>
<gene>
    <name evidence="2" type="ORF">GWK47_003130</name>
</gene>
<name>A0A8J8WMR4_CHIOP</name>
<protein>
    <submittedName>
        <fullName evidence="2">Uncharacterized protein</fullName>
    </submittedName>
</protein>
<feature type="region of interest" description="Disordered" evidence="1">
    <location>
        <begin position="134"/>
        <end position="194"/>
    </location>
</feature>
<comment type="caution">
    <text evidence="2">The sequence shown here is derived from an EMBL/GenBank/DDBJ whole genome shotgun (WGS) entry which is preliminary data.</text>
</comment>
<evidence type="ECO:0000256" key="1">
    <source>
        <dbReference type="SAM" id="MobiDB-lite"/>
    </source>
</evidence>
<evidence type="ECO:0000313" key="2">
    <source>
        <dbReference type="EMBL" id="KAG0695156.1"/>
    </source>
</evidence>
<keyword evidence="3" id="KW-1185">Reference proteome</keyword>